<proteinExistence type="predicted"/>
<dbReference type="OrthoDB" id="5814848at2759"/>
<dbReference type="EMBL" id="CP045890">
    <property type="protein sequence ID" value="QQP55811.1"/>
    <property type="molecule type" value="Genomic_DNA"/>
</dbReference>
<accession>A0A7T8KH95</accession>
<evidence type="ECO:0000313" key="2">
    <source>
        <dbReference type="Proteomes" id="UP000595437"/>
    </source>
</evidence>
<feature type="non-terminal residue" evidence="1">
    <location>
        <position position="1"/>
    </location>
</feature>
<dbReference type="Proteomes" id="UP000595437">
    <property type="component" value="Chromosome 1"/>
</dbReference>
<evidence type="ECO:0000313" key="1">
    <source>
        <dbReference type="EMBL" id="QQP55811.1"/>
    </source>
</evidence>
<sequence length="137" mass="14943">GVARRNVSCVRSSYSAFSNSHIRYASRIPSEFKVSSEFCLRGKGAKKSSERALLESNMNRRVLDLHEEDVCSKSCLETVKSQSGAPGVNVYPHALGNIEPGRSKTAGPGGYPLFPAVWFIDLGLYMIGGQFSSRIVL</sequence>
<dbReference type="AlphaFoldDB" id="A0A7T8KH95"/>
<name>A0A7T8KH95_CALRO</name>
<reference evidence="2" key="1">
    <citation type="submission" date="2021-01" db="EMBL/GenBank/DDBJ databases">
        <title>Caligus Genome Assembly.</title>
        <authorList>
            <person name="Gallardo-Escarate C."/>
        </authorList>
    </citation>
    <scope>NUCLEOTIDE SEQUENCE [LARGE SCALE GENOMIC DNA]</scope>
</reference>
<gene>
    <name evidence="1" type="ORF">FKW44_000262</name>
</gene>
<protein>
    <submittedName>
        <fullName evidence="1">Uncharacterized protein</fullName>
    </submittedName>
</protein>
<organism evidence="1 2">
    <name type="scientific">Caligus rogercresseyi</name>
    <name type="common">Sea louse</name>
    <dbReference type="NCBI Taxonomy" id="217165"/>
    <lineage>
        <taxon>Eukaryota</taxon>
        <taxon>Metazoa</taxon>
        <taxon>Ecdysozoa</taxon>
        <taxon>Arthropoda</taxon>
        <taxon>Crustacea</taxon>
        <taxon>Multicrustacea</taxon>
        <taxon>Hexanauplia</taxon>
        <taxon>Copepoda</taxon>
        <taxon>Siphonostomatoida</taxon>
        <taxon>Caligidae</taxon>
        <taxon>Caligus</taxon>
    </lineage>
</organism>
<keyword evidence="2" id="KW-1185">Reference proteome</keyword>